<dbReference type="Pfam" id="PF01614">
    <property type="entry name" value="IclR_C"/>
    <property type="match status" value="1"/>
</dbReference>
<dbReference type="InterPro" id="IPR050707">
    <property type="entry name" value="HTH_MetabolicPath_Reg"/>
</dbReference>
<dbReference type="Proteomes" id="UP001431429">
    <property type="component" value="Unassembled WGS sequence"/>
</dbReference>
<dbReference type="SMART" id="SM00346">
    <property type="entry name" value="HTH_ICLR"/>
    <property type="match status" value="1"/>
</dbReference>
<feature type="domain" description="IclR-ED" evidence="5">
    <location>
        <begin position="85"/>
        <end position="267"/>
    </location>
</feature>
<dbReference type="PROSITE" id="PS51077">
    <property type="entry name" value="HTH_ICLR"/>
    <property type="match status" value="1"/>
</dbReference>
<evidence type="ECO:0000256" key="2">
    <source>
        <dbReference type="ARBA" id="ARBA00023125"/>
    </source>
</evidence>
<dbReference type="SUPFAM" id="SSF46785">
    <property type="entry name" value="Winged helix' DNA-binding domain"/>
    <property type="match status" value="1"/>
</dbReference>
<dbReference type="PANTHER" id="PTHR30136">
    <property type="entry name" value="HELIX-TURN-HELIX TRANSCRIPTIONAL REGULATOR, ICLR FAMILY"/>
    <property type="match status" value="1"/>
</dbReference>
<protein>
    <submittedName>
        <fullName evidence="6">IclR family transcriptional regulator</fullName>
    </submittedName>
</protein>
<dbReference type="Pfam" id="PF09339">
    <property type="entry name" value="HTH_IclR"/>
    <property type="match status" value="1"/>
</dbReference>
<evidence type="ECO:0000256" key="1">
    <source>
        <dbReference type="ARBA" id="ARBA00023015"/>
    </source>
</evidence>
<dbReference type="SUPFAM" id="SSF55781">
    <property type="entry name" value="GAF domain-like"/>
    <property type="match status" value="1"/>
</dbReference>
<dbReference type="InterPro" id="IPR014757">
    <property type="entry name" value="Tscrpt_reg_IclR_C"/>
</dbReference>
<gene>
    <name evidence="6" type="ORF">NBG84_36520</name>
</gene>
<dbReference type="InterPro" id="IPR036388">
    <property type="entry name" value="WH-like_DNA-bd_sf"/>
</dbReference>
<dbReference type="EMBL" id="JAMQAW010000083">
    <property type="protein sequence ID" value="MCM2393714.1"/>
    <property type="molecule type" value="Genomic_DNA"/>
</dbReference>
<feature type="domain" description="HTH iclR-type" evidence="4">
    <location>
        <begin position="23"/>
        <end position="84"/>
    </location>
</feature>
<keyword evidence="1" id="KW-0805">Transcription regulation</keyword>
<dbReference type="PROSITE" id="PS51078">
    <property type="entry name" value="ICLR_ED"/>
    <property type="match status" value="1"/>
</dbReference>
<evidence type="ECO:0000313" key="6">
    <source>
        <dbReference type="EMBL" id="MCM2393714.1"/>
    </source>
</evidence>
<evidence type="ECO:0000313" key="7">
    <source>
        <dbReference type="Proteomes" id="UP001431429"/>
    </source>
</evidence>
<name>A0ABT0V0H9_9ACTN</name>
<keyword evidence="7" id="KW-1185">Reference proteome</keyword>
<keyword evidence="3" id="KW-0804">Transcription</keyword>
<evidence type="ECO:0000256" key="3">
    <source>
        <dbReference type="ARBA" id="ARBA00023163"/>
    </source>
</evidence>
<reference evidence="6" key="1">
    <citation type="submission" date="2022-06" db="EMBL/GenBank/DDBJ databases">
        <title>Genome public.</title>
        <authorList>
            <person name="Sun Q."/>
        </authorList>
    </citation>
    <scope>NUCLEOTIDE SEQUENCE</scope>
    <source>
        <strain evidence="6">CWNU-1</strain>
    </source>
</reference>
<dbReference type="Gene3D" id="1.10.10.10">
    <property type="entry name" value="Winged helix-like DNA-binding domain superfamily/Winged helix DNA-binding domain"/>
    <property type="match status" value="1"/>
</dbReference>
<dbReference type="RefSeq" id="WP_250924004.1">
    <property type="nucleotide sequence ID" value="NZ_JAMQAW010000083.1"/>
</dbReference>
<dbReference type="InterPro" id="IPR029016">
    <property type="entry name" value="GAF-like_dom_sf"/>
</dbReference>
<organism evidence="6 7">
    <name type="scientific">Streptomyces albipurpureus</name>
    <dbReference type="NCBI Taxonomy" id="2897419"/>
    <lineage>
        <taxon>Bacteria</taxon>
        <taxon>Bacillati</taxon>
        <taxon>Actinomycetota</taxon>
        <taxon>Actinomycetes</taxon>
        <taxon>Kitasatosporales</taxon>
        <taxon>Streptomycetaceae</taxon>
        <taxon>Streptomyces</taxon>
    </lineage>
</organism>
<dbReference type="InterPro" id="IPR036390">
    <property type="entry name" value="WH_DNA-bd_sf"/>
</dbReference>
<evidence type="ECO:0000259" key="5">
    <source>
        <dbReference type="PROSITE" id="PS51078"/>
    </source>
</evidence>
<comment type="caution">
    <text evidence="6">The sequence shown here is derived from an EMBL/GenBank/DDBJ whole genome shotgun (WGS) entry which is preliminary data.</text>
</comment>
<dbReference type="InterPro" id="IPR005471">
    <property type="entry name" value="Tscrpt_reg_IclR_N"/>
</dbReference>
<dbReference type="Gene3D" id="3.30.450.40">
    <property type="match status" value="1"/>
</dbReference>
<accession>A0ABT0V0H9</accession>
<proteinExistence type="predicted"/>
<evidence type="ECO:0000259" key="4">
    <source>
        <dbReference type="PROSITE" id="PS51077"/>
    </source>
</evidence>
<sequence>MKKSMAGPVDGAGSVGPAPQYPIESVDNALKILLLLGERDDLRLTEVAEYLGVASSTAHRLLAMLLYRGFIRQDARSKAYLPGTALTAVAFSILQRFDVRDTMRPFLLRANEALAETVHMGMLEGTTVRFVDAIESPRAVRVASRLGQSMPAHCTSTGKAMLAQLPDEELRRLYPHERLEGLTPNSLRTRSELEHAIEGIRLRGYAVGDEESEEGVASVAVAFPARRLPVQIAFNVAVPVGRMDRAGERRMGELLAQLVTEASELLH</sequence>
<keyword evidence="2" id="KW-0238">DNA-binding</keyword>
<dbReference type="PANTHER" id="PTHR30136:SF24">
    <property type="entry name" value="HTH-TYPE TRANSCRIPTIONAL REPRESSOR ALLR"/>
    <property type="match status" value="1"/>
</dbReference>